<name>A0A3E1NUI5_9BACT</name>
<organism evidence="3 4">
    <name type="scientific">Chitinophaga silvisoli</name>
    <dbReference type="NCBI Taxonomy" id="2291814"/>
    <lineage>
        <taxon>Bacteria</taxon>
        <taxon>Pseudomonadati</taxon>
        <taxon>Bacteroidota</taxon>
        <taxon>Chitinophagia</taxon>
        <taxon>Chitinophagales</taxon>
        <taxon>Chitinophagaceae</taxon>
        <taxon>Chitinophaga</taxon>
    </lineage>
</organism>
<feature type="transmembrane region" description="Helical" evidence="1">
    <location>
        <begin position="35"/>
        <end position="59"/>
    </location>
</feature>
<keyword evidence="1" id="KW-1133">Transmembrane helix</keyword>
<dbReference type="InterPro" id="IPR021309">
    <property type="entry name" value="YgaP-like_TM"/>
</dbReference>
<dbReference type="Pfam" id="PF11127">
    <property type="entry name" value="YgaP-like_TM"/>
    <property type="match status" value="1"/>
</dbReference>
<reference evidence="3 4" key="1">
    <citation type="submission" date="2018-08" db="EMBL/GenBank/DDBJ databases">
        <title>Chitinophaga sp. K20C18050901, a novel bacterium isolated from forest soil.</title>
        <authorList>
            <person name="Wang C."/>
        </authorList>
    </citation>
    <scope>NUCLEOTIDE SEQUENCE [LARGE SCALE GENOMIC DNA]</scope>
    <source>
        <strain evidence="3 4">K20C18050901</strain>
    </source>
</reference>
<feature type="domain" description="Inner membrane protein YgaP-like transmembrane" evidence="2">
    <location>
        <begin position="1"/>
        <end position="63"/>
    </location>
</feature>
<evidence type="ECO:0000259" key="2">
    <source>
        <dbReference type="Pfam" id="PF11127"/>
    </source>
</evidence>
<sequence>MKTNVGNIDRGIRIFLGVGICVLFYANRLSGSSAYVLMVIAGILIITGLVGWCPLYALLGIKKTS</sequence>
<keyword evidence="4" id="KW-1185">Reference proteome</keyword>
<evidence type="ECO:0000256" key="1">
    <source>
        <dbReference type="SAM" id="Phobius"/>
    </source>
</evidence>
<keyword evidence="1" id="KW-0812">Transmembrane</keyword>
<proteinExistence type="predicted"/>
<evidence type="ECO:0000313" key="3">
    <source>
        <dbReference type="EMBL" id="RFM31504.1"/>
    </source>
</evidence>
<comment type="caution">
    <text evidence="3">The sequence shown here is derived from an EMBL/GenBank/DDBJ whole genome shotgun (WGS) entry which is preliminary data.</text>
</comment>
<gene>
    <name evidence="3" type="ORF">DXN04_27670</name>
</gene>
<dbReference type="AlphaFoldDB" id="A0A3E1NUI5"/>
<dbReference type="RefSeq" id="WP_116856660.1">
    <property type="nucleotide sequence ID" value="NZ_QTJV01000013.1"/>
</dbReference>
<dbReference type="Proteomes" id="UP000261174">
    <property type="component" value="Unassembled WGS sequence"/>
</dbReference>
<keyword evidence="1" id="KW-0472">Membrane</keyword>
<protein>
    <submittedName>
        <fullName evidence="3">DUF2892 domain-containing protein</fullName>
    </submittedName>
</protein>
<dbReference type="OrthoDB" id="9804804at2"/>
<feature type="transmembrane region" description="Helical" evidence="1">
    <location>
        <begin position="12"/>
        <end position="29"/>
    </location>
</feature>
<accession>A0A3E1NUI5</accession>
<dbReference type="EMBL" id="QTJV01000013">
    <property type="protein sequence ID" value="RFM31504.1"/>
    <property type="molecule type" value="Genomic_DNA"/>
</dbReference>
<evidence type="ECO:0000313" key="4">
    <source>
        <dbReference type="Proteomes" id="UP000261174"/>
    </source>
</evidence>